<dbReference type="Pfam" id="PF09923">
    <property type="entry name" value="DUF2155"/>
    <property type="match status" value="1"/>
</dbReference>
<protein>
    <recommendedName>
        <fullName evidence="3">DUF2155 domain-containing protein</fullName>
    </recommendedName>
</protein>
<gene>
    <name evidence="1" type="ORF">PU1002_02751</name>
</gene>
<organism evidence="1 2">
    <name type="scientific">Pelagibacter ubique (strain HTCC1002)</name>
    <dbReference type="NCBI Taxonomy" id="314261"/>
    <lineage>
        <taxon>Bacteria</taxon>
        <taxon>Pseudomonadati</taxon>
        <taxon>Pseudomonadota</taxon>
        <taxon>Alphaproteobacteria</taxon>
        <taxon>Candidatus Pelagibacterales</taxon>
        <taxon>Candidatus Pelagibacteraceae</taxon>
        <taxon>Candidatus Pelagibacter</taxon>
    </lineage>
</organism>
<comment type="caution">
    <text evidence="1">The sequence shown here is derived from an EMBL/GenBank/DDBJ whole genome shotgun (WGS) entry which is preliminary data.</text>
</comment>
<evidence type="ECO:0000313" key="2">
    <source>
        <dbReference type="Proteomes" id="UP000005306"/>
    </source>
</evidence>
<dbReference type="HOGENOM" id="CLU_111521_2_1_5"/>
<proteinExistence type="predicted"/>
<evidence type="ECO:0000313" key="1">
    <source>
        <dbReference type="EMBL" id="EAS84601.1"/>
    </source>
</evidence>
<dbReference type="EMBL" id="AAPV01000001">
    <property type="protein sequence ID" value="EAS84601.1"/>
    <property type="molecule type" value="Genomic_DNA"/>
</dbReference>
<reference evidence="1 2" key="1">
    <citation type="submission" date="2006-04" db="EMBL/GenBank/DDBJ databases">
        <authorList>
            <person name="Giovannoni S.J."/>
            <person name="Cho J.-C."/>
            <person name="Ferriera S."/>
            <person name="Johnson J."/>
            <person name="Kravitz S."/>
            <person name="Halpern A."/>
            <person name="Remington K."/>
            <person name="Beeson K."/>
            <person name="Tran B."/>
            <person name="Rogers Y.-H."/>
            <person name="Friedman R."/>
            <person name="Venter J.C."/>
        </authorList>
    </citation>
    <scope>NUCLEOTIDE SEQUENCE [LARGE SCALE GENOMIC DNA]</scope>
    <source>
        <strain evidence="1 2">HTCC1002</strain>
    </source>
</reference>
<dbReference type="AlphaFoldDB" id="Q1V2C7"/>
<dbReference type="InterPro" id="IPR019225">
    <property type="entry name" value="DUF2155"/>
</dbReference>
<dbReference type="Proteomes" id="UP000005306">
    <property type="component" value="Unassembled WGS sequence"/>
</dbReference>
<accession>Q1V2C7</accession>
<dbReference type="RefSeq" id="WP_006997188.1">
    <property type="nucleotide sequence ID" value="NZ_CH724130.1"/>
</dbReference>
<evidence type="ECO:0008006" key="3">
    <source>
        <dbReference type="Google" id="ProtNLM"/>
    </source>
</evidence>
<name>Q1V2C7_PELU1</name>
<sequence>MILLKKNIQSGKVSFLFILIYFFLTSISSPLVANENSEGKFVEIKILDKVSSKTDLLKLKIGEELRFKSLLIKSLKCKNSEFDDNPEITSYIQVKDTINNDNNEVFIFNGWTFSSSPAVNPFDHPVYDIWLTRCY</sequence>